<evidence type="ECO:0000313" key="4">
    <source>
        <dbReference type="EMBL" id="MBB6513326.1"/>
    </source>
</evidence>
<evidence type="ECO:0000256" key="1">
    <source>
        <dbReference type="SAM" id="Coils"/>
    </source>
</evidence>
<keyword evidence="2" id="KW-1133">Transmembrane helix</keyword>
<reference evidence="4 5" key="1">
    <citation type="submission" date="2020-08" db="EMBL/GenBank/DDBJ databases">
        <title>Genomic Encyclopedia of Type Strains, Phase IV (KMG-IV): sequencing the most valuable type-strain genomes for metagenomic binning, comparative biology and taxonomic classification.</title>
        <authorList>
            <person name="Goeker M."/>
        </authorList>
    </citation>
    <scope>NUCLEOTIDE SEQUENCE [LARGE SCALE GENOMIC DNA]</scope>
    <source>
        <strain evidence="4 5">DSM 11805</strain>
    </source>
</reference>
<dbReference type="EMBL" id="JACHON010000010">
    <property type="protein sequence ID" value="MBB6513326.1"/>
    <property type="molecule type" value="Genomic_DNA"/>
</dbReference>
<dbReference type="Pfam" id="PF20693">
    <property type="entry name" value="YobI-ATPase"/>
    <property type="match status" value="1"/>
</dbReference>
<evidence type="ECO:0000256" key="2">
    <source>
        <dbReference type="SAM" id="Phobius"/>
    </source>
</evidence>
<feature type="transmembrane region" description="Helical" evidence="2">
    <location>
        <begin position="169"/>
        <end position="190"/>
    </location>
</feature>
<proteinExistence type="predicted"/>
<name>A0A841RPM6_9BACI</name>
<evidence type="ECO:0000313" key="5">
    <source>
        <dbReference type="Proteomes" id="UP000572212"/>
    </source>
</evidence>
<keyword evidence="2" id="KW-0472">Membrane</keyword>
<evidence type="ECO:0000259" key="3">
    <source>
        <dbReference type="Pfam" id="PF20693"/>
    </source>
</evidence>
<accession>A0A841RPM6</accession>
<dbReference type="RefSeq" id="WP_184248298.1">
    <property type="nucleotide sequence ID" value="NZ_BAAACU010000042.1"/>
</dbReference>
<organism evidence="4 5">
    <name type="scientific">Gracilibacillus halotolerans</name>
    <dbReference type="NCBI Taxonomy" id="74386"/>
    <lineage>
        <taxon>Bacteria</taxon>
        <taxon>Bacillati</taxon>
        <taxon>Bacillota</taxon>
        <taxon>Bacilli</taxon>
        <taxon>Bacillales</taxon>
        <taxon>Bacillaceae</taxon>
        <taxon>Gracilibacillus</taxon>
    </lineage>
</organism>
<comment type="caution">
    <text evidence="4">The sequence shown here is derived from an EMBL/GenBank/DDBJ whole genome shotgun (WGS) entry which is preliminary data.</text>
</comment>
<dbReference type="InterPro" id="IPR048428">
    <property type="entry name" value="YobI-NTPase"/>
</dbReference>
<keyword evidence="2" id="KW-0812">Transmembrane</keyword>
<feature type="domain" description="YobI-like P-loop NTPase" evidence="3">
    <location>
        <begin position="24"/>
        <end position="394"/>
    </location>
</feature>
<protein>
    <recommendedName>
        <fullName evidence="3">YobI-like P-loop NTPase domain-containing protein</fullName>
    </recommendedName>
</protein>
<feature type="transmembrane region" description="Helical" evidence="2">
    <location>
        <begin position="123"/>
        <end position="149"/>
    </location>
</feature>
<keyword evidence="1" id="KW-0175">Coiled coil</keyword>
<sequence>MEDGKNKYKFQKLTPDSNVDLKHYEDAIDYIFDNPDVRNVAISGAYGAGKSSVIASYRKRRSNLRFIHISLAHFKQSDIKDEIEIKESVLEGKIINQLIHQIPSDNIPQSNFKVKKKIDAKNIVRTTILVVLFLIALLHITMFDLWSGYVDSLPTYWIKDILEIFTNKYVPIISGLLVAVIFYMFLYSLVKVQKTKNLFRKVSLQGNEIEIFEESEDSYFDKYLNEVLYLFENVEADVIVFEDIDRFDENRIFERLREINTLANIQLEKDGKHPLRFFYLLRDDIFISKDRTKFFDYIVPVVPVVDSSNSYDQFVNHFKEGGIYELFDESFLQGLSLYIDDMRILKNIYNEFIIYFNRLNTTELNCNKMLAIITYKNLFPRDFSELQLNQGMIYTLFVKKDDFIKTEIERLRELADKKKNEIEFARKEYLTSIEELEDVYNAKRSRLQNVRNYQQRQELDKEYQKEYPIRKQAIENKLNSRLPYLEDELARLEKEVILTQSKQLNEIITRENIDSIFKITTKNEIGEETNFHDIKGSEYFALLKYLIRNGFIDETYADYMTYFYETSLSRVDKTFLRSITDKKAKEFTYQLKNPSLIINRLRLVDFDQEEILNFDLLQHLLRTPANQTFLIRFLQQLRESRNYKFIGEFFDTKRELSTYVKCLNQQWPEMFYNATEDSTLTERQIRLYSIYTLYYSDDEELQAVNIENCITYYISKSSDYLYIDEPDIDKLIQSFILLNVSFESIDTANAELLKEVYRNSLYEINFDNLRFMLREFYLVKDENDILHRNYTLILTQPNSPLAQYAKQSISKYIDVVLSNSSGIINDDEKVAIIILNDEMITENQKIAYMESLSTTITSIIDVIDRELWSSLLDNRIAMYSEENIIEYFGDSESLEPALISFINSDNSVLDFSKVKNNNQSEKKEKLFDATIVSDKLSIPKYGEILTSLGFTYDNFDIDGISDEKIRNLIDEDIVPMNMDNLLFIREYYSNQVLYYIRKNINEYANIITSEVFVLDEVVEILSWDVADDIIIRLLGCTSEQFSILNKGYSPAVNAMILENNLDSSDLSHLFETYEDWDDELQQIILDLAINEISLIITQSKNISNKLRKTLIASSSLDYSKKVDLFISTLPYLEEEICKQYLDLLDLAEYNKIFERRTRPKFEINTTNDRLLTAFKKSNWISDFEEDQNREGYYKIIRERRKTKNL</sequence>
<dbReference type="Proteomes" id="UP000572212">
    <property type="component" value="Unassembled WGS sequence"/>
</dbReference>
<keyword evidence="5" id="KW-1185">Reference proteome</keyword>
<gene>
    <name evidence="4" type="ORF">GGQ92_002133</name>
</gene>
<feature type="coiled-coil region" evidence="1">
    <location>
        <begin position="408"/>
        <end position="495"/>
    </location>
</feature>
<dbReference type="AlphaFoldDB" id="A0A841RPM6"/>